<keyword evidence="2" id="KW-0812">Transmembrane</keyword>
<dbReference type="AlphaFoldDB" id="A0A9K3L801"/>
<evidence type="ECO:0000313" key="4">
    <source>
        <dbReference type="EMBL" id="KAG7357212.1"/>
    </source>
</evidence>
<name>A0A9K3L801_9STRA</name>
<proteinExistence type="predicted"/>
<feature type="transmembrane region" description="Helical" evidence="2">
    <location>
        <begin position="674"/>
        <end position="700"/>
    </location>
</feature>
<keyword evidence="3" id="KW-0732">Signal</keyword>
<dbReference type="OrthoDB" id="10249045at2759"/>
<evidence type="ECO:0000256" key="2">
    <source>
        <dbReference type="SAM" id="Phobius"/>
    </source>
</evidence>
<gene>
    <name evidence="4" type="ORF">IV203_001900</name>
</gene>
<evidence type="ECO:0000256" key="3">
    <source>
        <dbReference type="SAM" id="SignalP"/>
    </source>
</evidence>
<reference evidence="4" key="1">
    <citation type="journal article" date="2021" name="Sci. Rep.">
        <title>Diploid genomic architecture of Nitzschia inconspicua, an elite biomass production diatom.</title>
        <authorList>
            <person name="Oliver A."/>
            <person name="Podell S."/>
            <person name="Pinowska A."/>
            <person name="Traller J.C."/>
            <person name="Smith S.R."/>
            <person name="McClure R."/>
            <person name="Beliaev A."/>
            <person name="Bohutskyi P."/>
            <person name="Hill E.A."/>
            <person name="Rabines A."/>
            <person name="Zheng H."/>
            <person name="Allen L.Z."/>
            <person name="Kuo A."/>
            <person name="Grigoriev I.V."/>
            <person name="Allen A.E."/>
            <person name="Hazlebeck D."/>
            <person name="Allen E.E."/>
        </authorList>
    </citation>
    <scope>NUCLEOTIDE SEQUENCE</scope>
    <source>
        <strain evidence="4">Hildebrandi</strain>
    </source>
</reference>
<feature type="region of interest" description="Disordered" evidence="1">
    <location>
        <begin position="705"/>
        <end position="740"/>
    </location>
</feature>
<feature type="chain" id="PRO_5039896008" evidence="3">
    <location>
        <begin position="23"/>
        <end position="834"/>
    </location>
</feature>
<keyword evidence="2" id="KW-0472">Membrane</keyword>
<organism evidence="4 5">
    <name type="scientific">Nitzschia inconspicua</name>
    <dbReference type="NCBI Taxonomy" id="303405"/>
    <lineage>
        <taxon>Eukaryota</taxon>
        <taxon>Sar</taxon>
        <taxon>Stramenopiles</taxon>
        <taxon>Ochrophyta</taxon>
        <taxon>Bacillariophyta</taxon>
        <taxon>Bacillariophyceae</taxon>
        <taxon>Bacillariophycidae</taxon>
        <taxon>Bacillariales</taxon>
        <taxon>Bacillariaceae</taxon>
        <taxon>Nitzschia</taxon>
    </lineage>
</organism>
<dbReference type="EMBL" id="JAGRRH010000015">
    <property type="protein sequence ID" value="KAG7357212.1"/>
    <property type="molecule type" value="Genomic_DNA"/>
</dbReference>
<sequence>MGVLSSIMPLAFGCLLAPTANAMGSDSFGLWDAAKVVDTITQWKLKYPDLIDTASAQSLYGLPSSGNKQDCPYDGKHVGCLNHFFTIQDFISHKKGSESSASLPEVLWTGSLHGDEILGPAVVMEAAALLLEAASCEARPRLHASNWDVEVSDALACRTDLRSRGVDDTHRQWLARLVSTRRIVVVPNANALGHFRKEHLEGTVDPAEDFPYNIKSPEACMRSLAARTLNEIFRTHIFQVAISFKEGEDHIEYSWGSQEYLSPDAIAYDRVAESLSNVVGGRKMYPFAPSNRKSVNPKMAFQDWAYAASWENPRTFPCTPDRDSYGGYDPNKSSYSVETNRALSFTVSSRVDTAGTGRKTDNVSNVFHAKDNVDQGISISRNIRLALVATDLAEPYVSIFGVNNVAISDDIVPSSYHQSGDMCDVSRVVAVPGALSTVIVEWTVGGSLNISQTDLWVAKASDLQDESICSMNLNDGFEAVKSIFTKIDSLPRSGSGFFSTNGPDPSPKESVSKPFSLLEGRGAVSDAKSNTMGGIYNAPTDSHRLTSVNLLGPVFRAEIDLGDYQLGDQLILVATATVDQEWINIPSEYHQPLVHPQSHLANMRTNPQHEFEISGKRLQGRLDWISVPVVVIVDEIDKHAGGIELYKRLNKNDGYEKPKEETLYLFGSSSNNDFFLMIAIWLIIGAVAVVLICLFIFFVCGRSGRRPTRRQRHPTAGDGVFNSQPCPDKSRRTSKKSCVSSKKGLFSDNIEEQGKSSKGHPDDDLVDDLRFDNVRAKDAVDRRIERDQCDQTMHGRGIVEIDLSDDDEKDDIIDFESNMIHSSSYPPVCSGGLV</sequence>
<keyword evidence="5" id="KW-1185">Reference proteome</keyword>
<keyword evidence="4" id="KW-0378">Hydrolase</keyword>
<comment type="caution">
    <text evidence="4">The sequence shown here is derived from an EMBL/GenBank/DDBJ whole genome shotgun (WGS) entry which is preliminary data.</text>
</comment>
<evidence type="ECO:0000313" key="5">
    <source>
        <dbReference type="Proteomes" id="UP000693970"/>
    </source>
</evidence>
<keyword evidence="4" id="KW-0121">Carboxypeptidase</keyword>
<dbReference type="Proteomes" id="UP000693970">
    <property type="component" value="Unassembled WGS sequence"/>
</dbReference>
<feature type="signal peptide" evidence="3">
    <location>
        <begin position="1"/>
        <end position="22"/>
    </location>
</feature>
<keyword evidence="2" id="KW-1133">Transmembrane helix</keyword>
<keyword evidence="4" id="KW-0645">Protease</keyword>
<reference evidence="4" key="2">
    <citation type="submission" date="2021-04" db="EMBL/GenBank/DDBJ databases">
        <authorList>
            <person name="Podell S."/>
        </authorList>
    </citation>
    <scope>NUCLEOTIDE SEQUENCE</scope>
    <source>
        <strain evidence="4">Hildebrandi</strain>
    </source>
</reference>
<protein>
    <submittedName>
        <fullName evidence="4">Zinc carboxypeptidase</fullName>
    </submittedName>
</protein>
<accession>A0A9K3L801</accession>
<evidence type="ECO:0000256" key="1">
    <source>
        <dbReference type="SAM" id="MobiDB-lite"/>
    </source>
</evidence>
<dbReference type="GO" id="GO:0004180">
    <property type="term" value="F:carboxypeptidase activity"/>
    <property type="evidence" value="ECO:0007669"/>
    <property type="project" value="UniProtKB-KW"/>
</dbReference>